<protein>
    <submittedName>
        <fullName evidence="2">FAD-binding oxidoreductase</fullName>
    </submittedName>
</protein>
<dbReference type="Gene3D" id="3.50.50.60">
    <property type="entry name" value="FAD/NAD(P)-binding domain"/>
    <property type="match status" value="1"/>
</dbReference>
<reference evidence="2 3" key="1">
    <citation type="submission" date="2020-07" db="EMBL/GenBank/DDBJ databases">
        <authorList>
            <person name="Sun Q."/>
        </authorList>
    </citation>
    <scope>NUCLEOTIDE SEQUENCE [LARGE SCALE GENOMIC DNA]</scope>
    <source>
        <strain evidence="2 3">MAH-1</strain>
    </source>
</reference>
<comment type="caution">
    <text evidence="2">The sequence shown here is derived from an EMBL/GenBank/DDBJ whole genome shotgun (WGS) entry which is preliminary data.</text>
</comment>
<organism evidence="2 3">
    <name type="scientific">Flavobacterium agri</name>
    <dbReference type="NCBI Taxonomy" id="2743471"/>
    <lineage>
        <taxon>Bacteria</taxon>
        <taxon>Pseudomonadati</taxon>
        <taxon>Bacteroidota</taxon>
        <taxon>Flavobacteriia</taxon>
        <taxon>Flavobacteriales</taxon>
        <taxon>Flavobacteriaceae</taxon>
        <taxon>Flavobacterium</taxon>
    </lineage>
</organism>
<sequence>MNLKSGYPFWLVKDGLPFNFPKLEKNLETDIVILGGGISGALVRYHLVNAGFETVTLDARTIGLGSTCASTALLQYEIDTPLHELREMVGKEYADRAFHLCNEAITQLGKISRELKCSGFEFKDSLYFAAYKKDVKFLEKEFKARHEAGFNVEFLDSERIKKEYGFDSPAAILSHHGAQLDAYLFTHGLLQHKKDKPAEIYDRSPVVRIKHHKNGVELETENGSKVKCRKLVYATGYEVVNFIEEPIVDLLSTYAIVSEQYNHPKFWKNGALLWNTADPYLYFRTTPDGRILVGGRDEEFTSKQKREKLLPKKAKQLTSDIRKMFPDLEFKQEFSWVGTFGSTKDGLPYIGEYPKLPNSYFALGFGGNGITFSLVAAKIITDLLLGKQNKDADIFRFGR</sequence>
<evidence type="ECO:0000259" key="1">
    <source>
        <dbReference type="Pfam" id="PF01266"/>
    </source>
</evidence>
<dbReference type="EMBL" id="JACBJI010000001">
    <property type="protein sequence ID" value="NYA69458.1"/>
    <property type="molecule type" value="Genomic_DNA"/>
</dbReference>
<dbReference type="PANTHER" id="PTHR13847:SF201">
    <property type="entry name" value="PUTATIBE OXIDOREDUCTASE"/>
    <property type="match status" value="1"/>
</dbReference>
<keyword evidence="3" id="KW-1185">Reference proteome</keyword>
<dbReference type="GO" id="GO:0005737">
    <property type="term" value="C:cytoplasm"/>
    <property type="evidence" value="ECO:0007669"/>
    <property type="project" value="TreeGrafter"/>
</dbReference>
<dbReference type="Pfam" id="PF01266">
    <property type="entry name" value="DAO"/>
    <property type="match status" value="1"/>
</dbReference>
<feature type="domain" description="FAD dependent oxidoreductase" evidence="1">
    <location>
        <begin position="30"/>
        <end position="383"/>
    </location>
</feature>
<proteinExistence type="predicted"/>
<dbReference type="Gene3D" id="3.30.9.10">
    <property type="entry name" value="D-Amino Acid Oxidase, subunit A, domain 2"/>
    <property type="match status" value="1"/>
</dbReference>
<gene>
    <name evidence="2" type="ORF">HZF10_00885</name>
</gene>
<dbReference type="Proteomes" id="UP000535020">
    <property type="component" value="Unassembled WGS sequence"/>
</dbReference>
<evidence type="ECO:0000313" key="3">
    <source>
        <dbReference type="Proteomes" id="UP000535020"/>
    </source>
</evidence>
<evidence type="ECO:0000313" key="2">
    <source>
        <dbReference type="EMBL" id="NYA69458.1"/>
    </source>
</evidence>
<dbReference type="InterPro" id="IPR036188">
    <property type="entry name" value="FAD/NAD-bd_sf"/>
</dbReference>
<accession>A0A7Y8XYZ5</accession>
<dbReference type="RefSeq" id="WP_176004273.1">
    <property type="nucleotide sequence ID" value="NZ_JABWMI010000001.1"/>
</dbReference>
<dbReference type="AlphaFoldDB" id="A0A7Y8XYZ5"/>
<dbReference type="InterPro" id="IPR006076">
    <property type="entry name" value="FAD-dep_OxRdtase"/>
</dbReference>
<name>A0A7Y8XYZ5_9FLAO</name>
<dbReference type="SUPFAM" id="SSF51905">
    <property type="entry name" value="FAD/NAD(P)-binding domain"/>
    <property type="match status" value="1"/>
</dbReference>
<dbReference type="PANTHER" id="PTHR13847">
    <property type="entry name" value="SARCOSINE DEHYDROGENASE-RELATED"/>
    <property type="match status" value="1"/>
</dbReference>